<evidence type="ECO:0000313" key="2">
    <source>
        <dbReference type="EMBL" id="MBB5894767.1"/>
    </source>
</evidence>
<evidence type="ECO:0000256" key="1">
    <source>
        <dbReference type="SAM" id="MobiDB-lite"/>
    </source>
</evidence>
<dbReference type="Gene3D" id="1.10.287.1060">
    <property type="entry name" value="ESAT-6-like"/>
    <property type="match status" value="1"/>
</dbReference>
<dbReference type="EMBL" id="JACHIR010000001">
    <property type="protein sequence ID" value="MBB5894767.1"/>
    <property type="molecule type" value="Genomic_DNA"/>
</dbReference>
<protein>
    <submittedName>
        <fullName evidence="2">Uncharacterized protein YukE</fullName>
    </submittedName>
</protein>
<name>A0A7W9KLG2_9PSEU</name>
<reference evidence="2 3" key="1">
    <citation type="submission" date="2020-08" db="EMBL/GenBank/DDBJ databases">
        <title>Sequencing the genomes of 1000 actinobacteria strains.</title>
        <authorList>
            <person name="Klenk H.-P."/>
        </authorList>
    </citation>
    <scope>NUCLEOTIDE SEQUENCE [LARGE SCALE GENOMIC DNA]</scope>
    <source>
        <strain evidence="2 3">DSM 43851</strain>
    </source>
</reference>
<dbReference type="AlphaFoldDB" id="A0A7W9KLG2"/>
<dbReference type="Proteomes" id="UP000585638">
    <property type="component" value="Unassembled WGS sequence"/>
</dbReference>
<sequence length="476" mass="49439">MTDISGVVASVLTRYLTVLDECAKQVTGDPAALQRQAQRQADEATNLAAVSAEISSCAGKTDASWQGTAQRAFASAAGVLTKDIEDVTQQLKAEAQRLSMTAAAIQTTMSAMDTVRAEFLQYARVLVDEARTAATGSEQAFLNAAQQLGDSAVRSATALRQRLVDALTQLYGLKPETSEPAESSEKEDEGPGKVKVDFAQLKKGSLSWIGEEILDGRKRPRSVPSWFSNSGWYKLTEDGFSGTRAPKKDDTPFGDAELPEHASTGQKLWHSTDITLLKGEGVLGDESWGAKVGDNVDEAHLSVGPRATWDAAALVHGGEFRLDGKVQGTLADVGASGALTNGVVTAKGDVDAYVGGQLGGHLDGSTHGVAAHLDAFAGAKISGSAGVDVAGIGVGAKGELEAGIGAQFDGQATMDNGHIKVNFKVGAALGVGGSLGANIDIDLPKVWETASHYGHEAYESVSNTASQAARAIGSVW</sequence>
<evidence type="ECO:0000313" key="3">
    <source>
        <dbReference type="Proteomes" id="UP000585638"/>
    </source>
</evidence>
<comment type="caution">
    <text evidence="2">The sequence shown here is derived from an EMBL/GenBank/DDBJ whole genome shotgun (WGS) entry which is preliminary data.</text>
</comment>
<dbReference type="SUPFAM" id="SSF140453">
    <property type="entry name" value="EsxAB dimer-like"/>
    <property type="match status" value="1"/>
</dbReference>
<organism evidence="2 3">
    <name type="scientific">Kutzneria kofuensis</name>
    <dbReference type="NCBI Taxonomy" id="103725"/>
    <lineage>
        <taxon>Bacteria</taxon>
        <taxon>Bacillati</taxon>
        <taxon>Actinomycetota</taxon>
        <taxon>Actinomycetes</taxon>
        <taxon>Pseudonocardiales</taxon>
        <taxon>Pseudonocardiaceae</taxon>
        <taxon>Kutzneria</taxon>
    </lineage>
</organism>
<dbReference type="InterPro" id="IPR036689">
    <property type="entry name" value="ESAT-6-like_sf"/>
</dbReference>
<dbReference type="RefSeq" id="WP_184866645.1">
    <property type="nucleotide sequence ID" value="NZ_BAAAWY010000019.1"/>
</dbReference>
<keyword evidence="3" id="KW-1185">Reference proteome</keyword>
<feature type="region of interest" description="Disordered" evidence="1">
    <location>
        <begin position="239"/>
        <end position="265"/>
    </location>
</feature>
<accession>A0A7W9KLG2</accession>
<proteinExistence type="predicted"/>
<gene>
    <name evidence="2" type="ORF">BJ998_005963</name>
</gene>